<dbReference type="InterPro" id="IPR057326">
    <property type="entry name" value="KR_dom"/>
</dbReference>
<evidence type="ECO:0000259" key="3">
    <source>
        <dbReference type="SMART" id="SM00822"/>
    </source>
</evidence>
<dbReference type="PROSITE" id="PS00061">
    <property type="entry name" value="ADH_SHORT"/>
    <property type="match status" value="1"/>
</dbReference>
<sequence>MLAKNARTTRGIRFYPLSLTPIASLLAPTVGSSLIGRWPTGSADLASKAFPSDKKRTRMADPMDFHGKVVLVTGGGKGVGRGITQRFLDCGAEVVICGREAPPSLPASGGREALFVACDLRDVEQSGRLIAQIVERFGRLDVLVNNAGGSPNADAATASPRFSEAIIRLNLIAPLNLCQQANQVMQAQADGGAIINICSVSATRPSPGTAAYGAAKAGLLNLTTSLAVEWAPKVRVNAVTAGLILTEQAAMHYGDDAGIARVAATIPLQRLANPEDIGDTCLYLASSLARYVSGADIAVHGAGERPAFLDAAQSHS</sequence>
<proteinExistence type="inferred from homology"/>
<keyword evidence="2 4" id="KW-0560">Oxidoreductase</keyword>
<feature type="domain" description="Ketoreductase" evidence="3">
    <location>
        <begin position="68"/>
        <end position="233"/>
    </location>
</feature>
<dbReference type="PRINTS" id="PR00080">
    <property type="entry name" value="SDRFAMILY"/>
</dbReference>
<comment type="similarity">
    <text evidence="1">Belongs to the short-chain dehydrogenases/reductases (SDR) family.</text>
</comment>
<gene>
    <name evidence="4" type="primary">hcaB_2</name>
    <name evidence="4" type="ORF">PS659_01901</name>
</gene>
<dbReference type="Gene3D" id="3.40.50.720">
    <property type="entry name" value="NAD(P)-binding Rossmann-like Domain"/>
    <property type="match status" value="1"/>
</dbReference>
<protein>
    <submittedName>
        <fullName evidence="4">3-phenylpropionate-dihydrodiol/cinnamic acid-dihydrodiol dehydrogenase</fullName>
        <ecNumber evidence="4">1.3.1.87</ecNumber>
    </submittedName>
</protein>
<evidence type="ECO:0000313" key="4">
    <source>
        <dbReference type="EMBL" id="VVM72397.1"/>
    </source>
</evidence>
<accession>A0A5E6RUL8</accession>
<dbReference type="CDD" id="cd05233">
    <property type="entry name" value="SDR_c"/>
    <property type="match status" value="1"/>
</dbReference>
<dbReference type="EMBL" id="CABVGY010000008">
    <property type="protein sequence ID" value="VVM72397.1"/>
    <property type="molecule type" value="Genomic_DNA"/>
</dbReference>
<dbReference type="InterPro" id="IPR002347">
    <property type="entry name" value="SDR_fam"/>
</dbReference>
<evidence type="ECO:0000256" key="2">
    <source>
        <dbReference type="ARBA" id="ARBA00023002"/>
    </source>
</evidence>
<dbReference type="Pfam" id="PF13561">
    <property type="entry name" value="adh_short_C2"/>
    <property type="match status" value="1"/>
</dbReference>
<dbReference type="PANTHER" id="PTHR43639:SF1">
    <property type="entry name" value="SHORT-CHAIN DEHYDROGENASE_REDUCTASE FAMILY PROTEIN"/>
    <property type="match status" value="1"/>
</dbReference>
<dbReference type="AlphaFoldDB" id="A0A5E6RUL8"/>
<dbReference type="SMART" id="SM00822">
    <property type="entry name" value="PKS_KR"/>
    <property type="match status" value="1"/>
</dbReference>
<dbReference type="PANTHER" id="PTHR43639">
    <property type="entry name" value="OXIDOREDUCTASE, SHORT-CHAIN DEHYDROGENASE/REDUCTASE FAMILY (AFU_ORTHOLOGUE AFUA_5G02870)"/>
    <property type="match status" value="1"/>
</dbReference>
<evidence type="ECO:0000313" key="5">
    <source>
        <dbReference type="Proteomes" id="UP000326729"/>
    </source>
</evidence>
<dbReference type="SUPFAM" id="SSF51735">
    <property type="entry name" value="NAD(P)-binding Rossmann-fold domains"/>
    <property type="match status" value="1"/>
</dbReference>
<name>A0A5E6RUL8_PSEFL</name>
<dbReference type="EC" id="1.3.1.87" evidence="4"/>
<dbReference type="InterPro" id="IPR036291">
    <property type="entry name" value="NAD(P)-bd_dom_sf"/>
</dbReference>
<dbReference type="FunFam" id="3.40.50.720:FF:000084">
    <property type="entry name" value="Short-chain dehydrogenase reductase"/>
    <property type="match status" value="1"/>
</dbReference>
<dbReference type="InterPro" id="IPR020904">
    <property type="entry name" value="Sc_DH/Rdtase_CS"/>
</dbReference>
<dbReference type="GO" id="GO:0018498">
    <property type="term" value="F:2,3-dihydroxy-2,3-dihydro-phenylpropionate dehydrogenase activity"/>
    <property type="evidence" value="ECO:0007669"/>
    <property type="project" value="UniProtKB-EC"/>
</dbReference>
<reference evidence="4 5" key="1">
    <citation type="submission" date="2019-09" db="EMBL/GenBank/DDBJ databases">
        <authorList>
            <person name="Chandra G."/>
            <person name="Truman W A."/>
        </authorList>
    </citation>
    <scope>NUCLEOTIDE SEQUENCE [LARGE SCALE GENOMIC DNA]</scope>
    <source>
        <strain evidence="4">PS659</strain>
    </source>
</reference>
<dbReference type="Proteomes" id="UP000326729">
    <property type="component" value="Unassembled WGS sequence"/>
</dbReference>
<dbReference type="NCBIfam" id="NF005893">
    <property type="entry name" value="PRK07856.1"/>
    <property type="match status" value="1"/>
</dbReference>
<dbReference type="PRINTS" id="PR00081">
    <property type="entry name" value="GDHRDH"/>
</dbReference>
<evidence type="ECO:0000256" key="1">
    <source>
        <dbReference type="ARBA" id="ARBA00006484"/>
    </source>
</evidence>
<organism evidence="4 5">
    <name type="scientific">Pseudomonas fluorescens</name>
    <dbReference type="NCBI Taxonomy" id="294"/>
    <lineage>
        <taxon>Bacteria</taxon>
        <taxon>Pseudomonadati</taxon>
        <taxon>Pseudomonadota</taxon>
        <taxon>Gammaproteobacteria</taxon>
        <taxon>Pseudomonadales</taxon>
        <taxon>Pseudomonadaceae</taxon>
        <taxon>Pseudomonas</taxon>
    </lineage>
</organism>